<dbReference type="Pfam" id="PF04391">
    <property type="entry name" value="DUF533"/>
    <property type="match status" value="1"/>
</dbReference>
<dbReference type="AlphaFoldDB" id="A0A1H0LM64"/>
<evidence type="ECO:0000313" key="2">
    <source>
        <dbReference type="Proteomes" id="UP000198793"/>
    </source>
</evidence>
<proteinExistence type="predicted"/>
<dbReference type="Proteomes" id="UP000198793">
    <property type="component" value="Unassembled WGS sequence"/>
</dbReference>
<name>A0A1H0LM64_9HYPH</name>
<dbReference type="OrthoDB" id="7906878at2"/>
<reference evidence="1 2" key="1">
    <citation type="submission" date="2016-10" db="EMBL/GenBank/DDBJ databases">
        <authorList>
            <person name="de Groot N.N."/>
        </authorList>
    </citation>
    <scope>NUCLEOTIDE SEQUENCE [LARGE SCALE GENOMIC DNA]</scope>
    <source>
        <strain evidence="2">L7-484,KACC 16230,DSM 25025</strain>
    </source>
</reference>
<keyword evidence="2" id="KW-1185">Reference proteome</keyword>
<protein>
    <submittedName>
        <fullName evidence="1">Uncharacterized protein</fullName>
    </submittedName>
</protein>
<dbReference type="RefSeq" id="WP_090676240.1">
    <property type="nucleotide sequence ID" value="NZ_FNIT01000010.1"/>
</dbReference>
<accession>A0A1H0LM64</accession>
<dbReference type="EMBL" id="FNIT01000010">
    <property type="protein sequence ID" value="SDO68970.1"/>
    <property type="molecule type" value="Genomic_DNA"/>
</dbReference>
<gene>
    <name evidence="1" type="ORF">SAMN05192530_11087</name>
</gene>
<dbReference type="STRING" id="1166073.SAMN05192530_11087"/>
<evidence type="ECO:0000313" key="1">
    <source>
        <dbReference type="EMBL" id="SDO68970.1"/>
    </source>
</evidence>
<dbReference type="InterPro" id="IPR007486">
    <property type="entry name" value="YebE"/>
</dbReference>
<sequence length="199" mass="20751">MALRWIRSLFPPEAGPQDGEGLNLAVAAPGTLEAANANAHEPGAAPPPVRRDTIEAHLAVKVLAAHLANRYQTSYPLTLNLDLLSPEEGEATMRLLADAVAAEGSPSPERVAQVCEQLARLGAAEPQLAFVRAALADPGPLNPLVAAVRSVDKGPHVYALALLCGVGRGTAGAAYLAFLSLRLGLSRETVGSLSRRFRG</sequence>
<organism evidence="1 2">
    <name type="scientific">Aureimonas jatrophae</name>
    <dbReference type="NCBI Taxonomy" id="1166073"/>
    <lineage>
        <taxon>Bacteria</taxon>
        <taxon>Pseudomonadati</taxon>
        <taxon>Pseudomonadota</taxon>
        <taxon>Alphaproteobacteria</taxon>
        <taxon>Hyphomicrobiales</taxon>
        <taxon>Aurantimonadaceae</taxon>
        <taxon>Aureimonas</taxon>
    </lineage>
</organism>